<comment type="caution">
    <text evidence="1">The sequence shown here is derived from an EMBL/GenBank/DDBJ whole genome shotgun (WGS) entry which is preliminary data.</text>
</comment>
<name>A0ABC9P579_ENTFL</name>
<dbReference type="Proteomes" id="UP000004933">
    <property type="component" value="Unassembled WGS sequence"/>
</dbReference>
<organism evidence="1 2">
    <name type="scientific">Enterococcus faecalis TX0630</name>
    <dbReference type="NCBI Taxonomy" id="749508"/>
    <lineage>
        <taxon>Bacteria</taxon>
        <taxon>Bacillati</taxon>
        <taxon>Bacillota</taxon>
        <taxon>Bacilli</taxon>
        <taxon>Lactobacillales</taxon>
        <taxon>Enterococcaceae</taxon>
        <taxon>Enterococcus</taxon>
    </lineage>
</organism>
<evidence type="ECO:0000313" key="1">
    <source>
        <dbReference type="EMBL" id="EFU90058.1"/>
    </source>
</evidence>
<evidence type="ECO:0000313" key="2">
    <source>
        <dbReference type="Proteomes" id="UP000004933"/>
    </source>
</evidence>
<sequence>MSHTFTPLWLMKKSKNTPPRYTKLNVLLVIDEFEDQKVSIFSI</sequence>
<accession>A0ABC9P579</accession>
<reference evidence="1 2" key="1">
    <citation type="submission" date="2010-09" db="EMBL/GenBank/DDBJ databases">
        <authorList>
            <person name="Weinstock G."/>
            <person name="Sodergren E."/>
            <person name="Clifton S."/>
            <person name="Fulton L."/>
            <person name="Fulton B."/>
            <person name="Courtney L."/>
            <person name="Fronick C."/>
            <person name="Harrison M."/>
            <person name="Strong C."/>
            <person name="Farmer C."/>
            <person name="Delahaunty K."/>
            <person name="Markovic C."/>
            <person name="Hall O."/>
            <person name="Minx P."/>
            <person name="Tomlinson C."/>
            <person name="Mitreva M."/>
            <person name="Hou S."/>
            <person name="Chen J."/>
            <person name="Wollam A."/>
            <person name="Pepin K.H."/>
            <person name="Johnson M."/>
            <person name="Bhonagiri V."/>
            <person name="Zhang X."/>
            <person name="Suruliraj S."/>
            <person name="Warren W."/>
            <person name="Chinwalla A."/>
            <person name="Mardis E.R."/>
            <person name="Wilson R.K."/>
        </authorList>
    </citation>
    <scope>NUCLEOTIDE SEQUENCE [LARGE SCALE GENOMIC DNA]</scope>
    <source>
        <strain evidence="1 2">TX0630</strain>
    </source>
</reference>
<dbReference type="EMBL" id="AEBE01000088">
    <property type="protein sequence ID" value="EFU90058.1"/>
    <property type="molecule type" value="Genomic_DNA"/>
</dbReference>
<protein>
    <submittedName>
        <fullName evidence="1">Uncharacterized protein</fullName>
    </submittedName>
</protein>
<dbReference type="AlphaFoldDB" id="A0ABC9P579"/>
<proteinExistence type="predicted"/>
<gene>
    <name evidence="1" type="ORF">HMPREF9511_01920</name>
</gene>